<proteinExistence type="predicted"/>
<reference evidence="1" key="1">
    <citation type="submission" date="2014-12" db="EMBL/GenBank/DDBJ databases">
        <title>Insight into the proteome of Arion vulgaris.</title>
        <authorList>
            <person name="Aradska J."/>
            <person name="Bulat T."/>
            <person name="Smidak R."/>
            <person name="Sarate P."/>
            <person name="Gangsoo J."/>
            <person name="Sialana F."/>
            <person name="Bilban M."/>
            <person name="Lubec G."/>
        </authorList>
    </citation>
    <scope>NUCLEOTIDE SEQUENCE</scope>
    <source>
        <tissue evidence="1">Skin</tissue>
    </source>
</reference>
<evidence type="ECO:0000313" key="1">
    <source>
        <dbReference type="EMBL" id="CEK51550.1"/>
    </source>
</evidence>
<accession>A0A0B6Y7X5</accession>
<dbReference type="AlphaFoldDB" id="A0A0B6Y7X5"/>
<protein>
    <submittedName>
        <fullName evidence="1">Uncharacterized protein</fullName>
    </submittedName>
</protein>
<dbReference type="EMBL" id="HACG01004685">
    <property type="protein sequence ID" value="CEK51550.1"/>
    <property type="molecule type" value="Transcribed_RNA"/>
</dbReference>
<sequence length="52" mass="5826">MCEQEMLYNEGLDVRCLTDIVAHTVAEERKIHLAQAWIKQEISASILTLGPG</sequence>
<name>A0A0B6Y7X5_9EUPU</name>
<gene>
    <name evidence="1" type="primary">ORF13704</name>
</gene>
<organism evidence="1">
    <name type="scientific">Arion vulgaris</name>
    <dbReference type="NCBI Taxonomy" id="1028688"/>
    <lineage>
        <taxon>Eukaryota</taxon>
        <taxon>Metazoa</taxon>
        <taxon>Spiralia</taxon>
        <taxon>Lophotrochozoa</taxon>
        <taxon>Mollusca</taxon>
        <taxon>Gastropoda</taxon>
        <taxon>Heterobranchia</taxon>
        <taxon>Euthyneura</taxon>
        <taxon>Panpulmonata</taxon>
        <taxon>Eupulmonata</taxon>
        <taxon>Stylommatophora</taxon>
        <taxon>Helicina</taxon>
        <taxon>Arionoidea</taxon>
        <taxon>Arionidae</taxon>
        <taxon>Arion</taxon>
    </lineage>
</organism>